<accession>B6IE13</accession>
<dbReference type="HOGENOM" id="CLU_1220653_0_0_1"/>
<feature type="region of interest" description="Disordered" evidence="1">
    <location>
        <begin position="87"/>
        <end position="164"/>
    </location>
</feature>
<feature type="region of interest" description="Disordered" evidence="1">
    <location>
        <begin position="33"/>
        <end position="71"/>
    </location>
</feature>
<dbReference type="Proteomes" id="UP000008549">
    <property type="component" value="Unassembled WGS sequence"/>
</dbReference>
<feature type="compositionally biased region" description="Polar residues" evidence="1">
    <location>
        <begin position="44"/>
        <end position="56"/>
    </location>
</feature>
<dbReference type="GeneID" id="68918127"/>
<evidence type="ECO:0000313" key="2">
    <source>
        <dbReference type="EMBL" id="CAS01077.1"/>
    </source>
</evidence>
<sequence>MLLINNDRNTGPVAQGSSQSSAQLAAMVGGAAQGSSQGACFGPGSSQVHQGSTQGPAHSAAMVGGAAQGSTQGSVPVAAMVGGTARGSSSFGPVAQGSSQGSSRNPGHVLAMRGGHAPDPGASLGAQGPAPGPFRAPHGVPEAPQAPYHHPAVPRPRRRNRPARTIWSNHFKVGSAVEDSFDEMSTLGVHTVQMCQAAVSIPGPNERRYEVPLDEKPSETELARARW</sequence>
<dbReference type="RefSeq" id="XP_045100634.1">
    <property type="nucleotide sequence ID" value="XM_045240938.1"/>
</dbReference>
<protein>
    <submittedName>
        <fullName evidence="2">Protein CBG26652</fullName>
    </submittedName>
</protein>
<reference evidence="2 3" key="1">
    <citation type="journal article" date="2003" name="PLoS Biol.">
        <title>The genome sequence of Caenorhabditis briggsae: a platform for comparative genomics.</title>
        <authorList>
            <person name="Stein L.D."/>
            <person name="Bao Z."/>
            <person name="Blasiar D."/>
            <person name="Blumenthal T."/>
            <person name="Brent M.R."/>
            <person name="Chen N."/>
            <person name="Chinwalla A."/>
            <person name="Clarke L."/>
            <person name="Clee C."/>
            <person name="Coghlan A."/>
            <person name="Coulson A."/>
            <person name="D'Eustachio P."/>
            <person name="Fitch D.H."/>
            <person name="Fulton L.A."/>
            <person name="Fulton R.E."/>
            <person name="Griffiths-Jones S."/>
            <person name="Harris T.W."/>
            <person name="Hillier L.W."/>
            <person name="Kamath R."/>
            <person name="Kuwabara P.E."/>
            <person name="Mardis E.R."/>
            <person name="Marra M.A."/>
            <person name="Miner T.L."/>
            <person name="Minx P."/>
            <person name="Mullikin J.C."/>
            <person name="Plumb R.W."/>
            <person name="Rogers J."/>
            <person name="Schein J.E."/>
            <person name="Sohrmann M."/>
            <person name="Spieth J."/>
            <person name="Stajich J.E."/>
            <person name="Wei C."/>
            <person name="Willey D."/>
            <person name="Wilson R.K."/>
            <person name="Durbin R."/>
            <person name="Waterston R.H."/>
        </authorList>
    </citation>
    <scope>NUCLEOTIDE SEQUENCE [LARGE SCALE GENOMIC DNA]</scope>
    <source>
        <strain evidence="2 3">AF16</strain>
    </source>
</reference>
<name>B6IE13_CAEBR</name>
<dbReference type="AlphaFoldDB" id="B6IE13"/>
<evidence type="ECO:0000313" key="4">
    <source>
        <dbReference type="WormBase" id="CBG26652"/>
    </source>
</evidence>
<dbReference type="KEGG" id="cbr:CBG_26652"/>
<keyword evidence="3" id="KW-1185">Reference proteome</keyword>
<evidence type="ECO:0000313" key="3">
    <source>
        <dbReference type="Proteomes" id="UP000008549"/>
    </source>
</evidence>
<proteinExistence type="predicted"/>
<gene>
    <name evidence="2 4" type="ORF">CBG26652</name>
    <name evidence="2" type="ORF">CBG_26652</name>
</gene>
<evidence type="ECO:0000256" key="1">
    <source>
        <dbReference type="SAM" id="MobiDB-lite"/>
    </source>
</evidence>
<feature type="compositionally biased region" description="Polar residues" evidence="1">
    <location>
        <begin position="87"/>
        <end position="105"/>
    </location>
</feature>
<organism evidence="2 3">
    <name type="scientific">Caenorhabditis briggsae</name>
    <dbReference type="NCBI Taxonomy" id="6238"/>
    <lineage>
        <taxon>Eukaryota</taxon>
        <taxon>Metazoa</taxon>
        <taxon>Ecdysozoa</taxon>
        <taxon>Nematoda</taxon>
        <taxon>Chromadorea</taxon>
        <taxon>Rhabditida</taxon>
        <taxon>Rhabditina</taxon>
        <taxon>Rhabditomorpha</taxon>
        <taxon>Rhabditoidea</taxon>
        <taxon>Rhabditidae</taxon>
        <taxon>Peloderinae</taxon>
        <taxon>Caenorhabditis</taxon>
    </lineage>
</organism>
<dbReference type="CTD" id="68918127"/>
<reference evidence="2 3" key="2">
    <citation type="journal article" date="2011" name="PLoS Genet.">
        <title>Caenorhabditis briggsae recombinant inbred line genotypes reveal inter-strain incompatibility and the evolution of recombination.</title>
        <authorList>
            <person name="Ross J.A."/>
            <person name="Koboldt D.C."/>
            <person name="Staisch J.E."/>
            <person name="Chamberlin H.M."/>
            <person name="Gupta B.P."/>
            <person name="Miller R.D."/>
            <person name="Baird S.E."/>
            <person name="Haag E.S."/>
        </authorList>
    </citation>
    <scope>NUCLEOTIDE SEQUENCE [LARGE SCALE GENOMIC DNA]</scope>
    <source>
        <strain evidence="2 3">AF16</strain>
    </source>
</reference>
<dbReference type="WormBase" id="CBG26652">
    <property type="protein sequence ID" value="CBP48657"/>
    <property type="gene ID" value="WBGene00088066"/>
</dbReference>
<dbReference type="EMBL" id="HE601182">
    <property type="protein sequence ID" value="CAS01077.1"/>
    <property type="molecule type" value="Genomic_DNA"/>
</dbReference>
<feature type="region of interest" description="Disordered" evidence="1">
    <location>
        <begin position="208"/>
        <end position="227"/>
    </location>
</feature>